<dbReference type="AlphaFoldDB" id="A0A3S1A9F4"/>
<evidence type="ECO:0000256" key="10">
    <source>
        <dbReference type="ARBA" id="ARBA00023242"/>
    </source>
</evidence>
<dbReference type="PANTHER" id="PTHR11455">
    <property type="entry name" value="CRYPTOCHROME"/>
    <property type="match status" value="1"/>
</dbReference>
<dbReference type="Gene3D" id="3.40.50.620">
    <property type="entry name" value="HUPs"/>
    <property type="match status" value="1"/>
</dbReference>
<keyword evidence="7" id="KW-0547">Nucleotide-binding</keyword>
<evidence type="ECO:0000256" key="3">
    <source>
        <dbReference type="ARBA" id="ARBA00005862"/>
    </source>
</evidence>
<dbReference type="SUPFAM" id="SSF48173">
    <property type="entry name" value="Cryptochrome/photolyase FAD-binding domain"/>
    <property type="match status" value="1"/>
</dbReference>
<dbReference type="EMBL" id="RQTK01000152">
    <property type="protein sequence ID" value="RUS86048.1"/>
    <property type="molecule type" value="Genomic_DNA"/>
</dbReference>
<evidence type="ECO:0000256" key="2">
    <source>
        <dbReference type="ARBA" id="ARBA00004556"/>
    </source>
</evidence>
<evidence type="ECO:0000313" key="15">
    <source>
        <dbReference type="Proteomes" id="UP000271974"/>
    </source>
</evidence>
<evidence type="ECO:0000256" key="5">
    <source>
        <dbReference type="ARBA" id="ARBA00022490"/>
    </source>
</evidence>
<dbReference type="InterPro" id="IPR002081">
    <property type="entry name" value="Cryptochrome/DNA_photolyase_1"/>
</dbReference>
<feature type="site" description="Electron transfer via tryptophanyl radical" evidence="12">
    <location>
        <position position="340"/>
    </location>
</feature>
<organism evidence="14 15">
    <name type="scientific">Elysia chlorotica</name>
    <name type="common">Eastern emerald elysia</name>
    <name type="synonym">Sea slug</name>
    <dbReference type="NCBI Taxonomy" id="188477"/>
    <lineage>
        <taxon>Eukaryota</taxon>
        <taxon>Metazoa</taxon>
        <taxon>Spiralia</taxon>
        <taxon>Lophotrochozoa</taxon>
        <taxon>Mollusca</taxon>
        <taxon>Gastropoda</taxon>
        <taxon>Heterobranchia</taxon>
        <taxon>Euthyneura</taxon>
        <taxon>Panpulmonata</taxon>
        <taxon>Sacoglossa</taxon>
        <taxon>Placobranchoidea</taxon>
        <taxon>Plakobranchidae</taxon>
        <taxon>Elysia</taxon>
    </lineage>
</organism>
<dbReference type="PANTHER" id="PTHR11455:SF17">
    <property type="entry name" value="CRYPTOCHROME-1"/>
    <property type="match status" value="1"/>
</dbReference>
<evidence type="ECO:0000256" key="12">
    <source>
        <dbReference type="PIRSR" id="PIRSR602081-2"/>
    </source>
</evidence>
<dbReference type="GO" id="GO:0045892">
    <property type="term" value="P:negative regulation of DNA-templated transcription"/>
    <property type="evidence" value="ECO:0007669"/>
    <property type="project" value="TreeGrafter"/>
</dbReference>
<feature type="site" description="Electron transfer via tryptophanyl radical" evidence="12">
    <location>
        <position position="394"/>
    </location>
</feature>
<evidence type="ECO:0000256" key="6">
    <source>
        <dbReference type="ARBA" id="ARBA00022630"/>
    </source>
</evidence>
<dbReference type="SUPFAM" id="SSF52425">
    <property type="entry name" value="Cryptochrome/photolyase, N-terminal domain"/>
    <property type="match status" value="1"/>
</dbReference>
<dbReference type="GO" id="GO:0048471">
    <property type="term" value="C:perinuclear region of cytoplasm"/>
    <property type="evidence" value="ECO:0007669"/>
    <property type="project" value="UniProtKB-SubCell"/>
</dbReference>
<feature type="site" description="Electron transfer via tryptophanyl radical" evidence="12">
    <location>
        <position position="417"/>
    </location>
</feature>
<dbReference type="GO" id="GO:0005634">
    <property type="term" value="C:nucleus"/>
    <property type="evidence" value="ECO:0007669"/>
    <property type="project" value="UniProtKB-SubCell"/>
</dbReference>
<evidence type="ECO:0000256" key="7">
    <source>
        <dbReference type="ARBA" id="ARBA00022741"/>
    </source>
</evidence>
<dbReference type="Proteomes" id="UP000271974">
    <property type="component" value="Unassembled WGS sequence"/>
</dbReference>
<dbReference type="InterPro" id="IPR006050">
    <property type="entry name" value="DNA_photolyase_N"/>
</dbReference>
<evidence type="ECO:0000313" key="14">
    <source>
        <dbReference type="EMBL" id="RUS86048.1"/>
    </source>
</evidence>
<evidence type="ECO:0000256" key="8">
    <source>
        <dbReference type="ARBA" id="ARBA00022827"/>
    </source>
</evidence>
<name>A0A3S1A9F4_ELYCH</name>
<dbReference type="InterPro" id="IPR036155">
    <property type="entry name" value="Crypto/Photolyase_N_sf"/>
</dbReference>
<dbReference type="InterPro" id="IPR005101">
    <property type="entry name" value="Cryptochr/Photolyase_FAD-bd"/>
</dbReference>
<evidence type="ECO:0000259" key="13">
    <source>
        <dbReference type="PROSITE" id="PS51645"/>
    </source>
</evidence>
<keyword evidence="9" id="KW-0675">Receptor</keyword>
<comment type="caution">
    <text evidence="14">The sequence shown here is derived from an EMBL/GenBank/DDBJ whole genome shotgun (WGS) entry which is preliminary data.</text>
</comment>
<comment type="cofactor">
    <cofactor evidence="11">
        <name>FAD</name>
        <dbReference type="ChEBI" id="CHEBI:57692"/>
    </cofactor>
    <text evidence="11">Binds 1 FAD per subunit.</text>
</comment>
<dbReference type="STRING" id="188477.A0A3S1A9F4"/>
<dbReference type="Gene3D" id="1.10.579.10">
    <property type="entry name" value="DNA Cyclobutane Dipyrimidine Photolyase, subunit A, domain 3"/>
    <property type="match status" value="1"/>
</dbReference>
<dbReference type="GO" id="GO:0032922">
    <property type="term" value="P:circadian regulation of gene expression"/>
    <property type="evidence" value="ECO:0007669"/>
    <property type="project" value="TreeGrafter"/>
</dbReference>
<dbReference type="GO" id="GO:0003677">
    <property type="term" value="F:DNA binding"/>
    <property type="evidence" value="ECO:0007669"/>
    <property type="project" value="TreeGrafter"/>
</dbReference>
<dbReference type="GO" id="GO:0071949">
    <property type="term" value="F:FAD binding"/>
    <property type="evidence" value="ECO:0007669"/>
    <property type="project" value="TreeGrafter"/>
</dbReference>
<proteinExistence type="inferred from homology"/>
<dbReference type="InterPro" id="IPR036134">
    <property type="entry name" value="Crypto/Photolyase_FAD-like_sf"/>
</dbReference>
<dbReference type="Pfam" id="PF00875">
    <property type="entry name" value="DNA_photolyase"/>
    <property type="match status" value="1"/>
</dbReference>
<dbReference type="InterPro" id="IPR014729">
    <property type="entry name" value="Rossmann-like_a/b/a_fold"/>
</dbReference>
<dbReference type="OrthoDB" id="435881at2759"/>
<keyword evidence="15" id="KW-1185">Reference proteome</keyword>
<dbReference type="PROSITE" id="PS51645">
    <property type="entry name" value="PHR_CRY_ALPHA_BETA"/>
    <property type="match status" value="1"/>
</dbReference>
<keyword evidence="6 11" id="KW-0285">Flavoprotein</keyword>
<evidence type="ECO:0000256" key="9">
    <source>
        <dbReference type="ARBA" id="ARBA00023170"/>
    </source>
</evidence>
<feature type="binding site" evidence="11">
    <location>
        <begin position="407"/>
        <end position="409"/>
    </location>
    <ligand>
        <name>FAD</name>
        <dbReference type="ChEBI" id="CHEBI:57692"/>
    </ligand>
</feature>
<evidence type="ECO:0000256" key="1">
    <source>
        <dbReference type="ARBA" id="ARBA00004123"/>
    </source>
</evidence>
<gene>
    <name evidence="14" type="ORF">EGW08_006202</name>
</gene>
<keyword evidence="8 11" id="KW-0274">FAD</keyword>
<sequence>MDTESSVSGSSSCDNNGKEHVTVHWFRHGLRLHDNPALLEGLKDCREFYPIFILDGHVAGVSTAAFPRMQFLFETLTDLDNNLKQFGTRLYFLRGDPVEVFEHLFEEWGVTRLTFEQDPEPIWQDRDIKVKDLCQSRGVECIEKVSHTLWDPHRIIEENGGHPPLTFAAFNQVAEIVGLPDKPVPNPDFQGIALPFIADHDQKYGIPSLSSLGVEPESKEQASPCCRYLGGETKALKLLLSRLENEKRAFALDLSLPNQLYPDLVGMPMSLSPHLRFGSLSIRKLYWALRCSYAQIHPNSPIPASITSQLVWREYFYCMSVNNPKYNCMEGNPICLKINWYNDEEKFKCWKEGRTGFPWIDACMRQLVQEGWIHHVCRHAVSCFLTRGDLWIDWQKGLEVFDRYLLDADWSVCAGSWMWVSSSAFEKILQCPRCICPVRYGRRMDPSGSYIRRYVPELKDMPMMYLCEPWKAPLKVQEEANCVIGVDYPAPMVDHKKAAQECKEKMERIKNLCKGVPHVAPTNETEVLSYMWLGKNQDEGMQASLHSTCSHLSSISL</sequence>
<dbReference type="Gene3D" id="1.25.40.80">
    <property type="match status" value="1"/>
</dbReference>
<dbReference type="GO" id="GO:0043153">
    <property type="term" value="P:entrainment of circadian clock by photoperiod"/>
    <property type="evidence" value="ECO:0007669"/>
    <property type="project" value="TreeGrafter"/>
</dbReference>
<accession>A0A3S1A9F4</accession>
<feature type="domain" description="Photolyase/cryptochrome alpha/beta" evidence="13">
    <location>
        <begin position="20"/>
        <end position="149"/>
    </location>
</feature>
<feature type="binding site" evidence="11">
    <location>
        <begin position="309"/>
        <end position="316"/>
    </location>
    <ligand>
        <name>FAD</name>
        <dbReference type="ChEBI" id="CHEBI:57692"/>
    </ligand>
</feature>
<evidence type="ECO:0000256" key="4">
    <source>
        <dbReference type="ARBA" id="ARBA00021159"/>
    </source>
</evidence>
<evidence type="ECO:0000256" key="11">
    <source>
        <dbReference type="PIRSR" id="PIRSR602081-1"/>
    </source>
</evidence>
<keyword evidence="10" id="KW-0539">Nucleus</keyword>
<comment type="subcellular location">
    <subcellularLocation>
        <location evidence="2">Cytoplasm</location>
        <location evidence="2">Perinuclear region</location>
    </subcellularLocation>
    <subcellularLocation>
        <location evidence="1">Nucleus</location>
    </subcellularLocation>
</comment>
<dbReference type="Pfam" id="PF03441">
    <property type="entry name" value="FAD_binding_7"/>
    <property type="match status" value="1"/>
</dbReference>
<protein>
    <recommendedName>
        <fullName evidence="4">Cryptochrome-1</fullName>
    </recommendedName>
</protein>
<comment type="similarity">
    <text evidence="3">Belongs to the DNA photolyase class-1 family.</text>
</comment>
<reference evidence="14 15" key="1">
    <citation type="submission" date="2019-01" db="EMBL/GenBank/DDBJ databases">
        <title>A draft genome assembly of the solar-powered sea slug Elysia chlorotica.</title>
        <authorList>
            <person name="Cai H."/>
            <person name="Li Q."/>
            <person name="Fang X."/>
            <person name="Li J."/>
            <person name="Curtis N.E."/>
            <person name="Altenburger A."/>
            <person name="Shibata T."/>
            <person name="Feng M."/>
            <person name="Maeda T."/>
            <person name="Schwartz J.A."/>
            <person name="Shigenobu S."/>
            <person name="Lundholm N."/>
            <person name="Nishiyama T."/>
            <person name="Yang H."/>
            <person name="Hasebe M."/>
            <person name="Li S."/>
            <person name="Pierce S.K."/>
            <person name="Wang J."/>
        </authorList>
    </citation>
    <scope>NUCLEOTIDE SEQUENCE [LARGE SCALE GENOMIC DNA]</scope>
    <source>
        <strain evidence="14">EC2010</strain>
        <tissue evidence="14">Whole organism of an adult</tissue>
    </source>
</reference>
<keyword evidence="5" id="KW-0963">Cytoplasm</keyword>